<sequence length="239" mass="25599">MDVSWEPVEQGDVTGVLLGYEIRYWKDGDKEEAADRVRTAGLVTSAHVTGLNPNTNYHVSVRAYNRAGTGPPSASTNVTTTRPPPKRPPGNISWTFSGSTVSIKWDPVVAKADESAVTGYKVQAGLPPGVTPREAQGTPAQNSLSQQMLYRQDSHSAPTLYLASKSRIDIPIPEDFTHAFVQLRVTGPGGDGTPAEVHILRNSGTSMMVEDSVARPVPHAVVITTNSLLMVALISSLEL</sequence>
<evidence type="ECO:0000313" key="5">
    <source>
        <dbReference type="EMBL" id="NXG02459.1"/>
    </source>
</evidence>
<dbReference type="CDD" id="cd00063">
    <property type="entry name" value="FN3"/>
    <property type="match status" value="1"/>
</dbReference>
<feature type="non-terminal residue" evidence="5">
    <location>
        <position position="239"/>
    </location>
</feature>
<comment type="caution">
    <text evidence="5">The sequence shown here is derived from an EMBL/GenBank/DDBJ whole genome shotgun (WGS) entry which is preliminary data.</text>
</comment>
<proteinExistence type="predicted"/>
<accession>A0A7K8YI92</accession>
<feature type="domain" description="Fibronectin type-III" evidence="4">
    <location>
        <begin position="1"/>
        <end position="84"/>
    </location>
</feature>
<dbReference type="Proteomes" id="UP000558958">
    <property type="component" value="Unassembled WGS sequence"/>
</dbReference>
<evidence type="ECO:0000256" key="2">
    <source>
        <dbReference type="ARBA" id="ARBA00023157"/>
    </source>
</evidence>
<keyword evidence="6" id="KW-1185">Reference proteome</keyword>
<name>A0A7K8YI92_9PASS</name>
<evidence type="ECO:0000259" key="4">
    <source>
        <dbReference type="PROSITE" id="PS50853"/>
    </source>
</evidence>
<feature type="region of interest" description="Disordered" evidence="3">
    <location>
        <begin position="67"/>
        <end position="91"/>
    </location>
</feature>
<dbReference type="Gene3D" id="2.60.40.10">
    <property type="entry name" value="Immunoglobulins"/>
    <property type="match status" value="2"/>
</dbReference>
<dbReference type="SUPFAM" id="SSF49265">
    <property type="entry name" value="Fibronectin type III"/>
    <property type="match status" value="2"/>
</dbReference>
<dbReference type="Pfam" id="PF00041">
    <property type="entry name" value="fn3"/>
    <property type="match status" value="1"/>
</dbReference>
<keyword evidence="2" id="KW-1015">Disulfide bond</keyword>
<dbReference type="InterPro" id="IPR036116">
    <property type="entry name" value="FN3_sf"/>
</dbReference>
<feature type="non-terminal residue" evidence="5">
    <location>
        <position position="1"/>
    </location>
</feature>
<evidence type="ECO:0000256" key="1">
    <source>
        <dbReference type="ARBA" id="ARBA00022737"/>
    </source>
</evidence>
<dbReference type="GO" id="GO:0098609">
    <property type="term" value="P:cell-cell adhesion"/>
    <property type="evidence" value="ECO:0007669"/>
    <property type="project" value="TreeGrafter"/>
</dbReference>
<dbReference type="PROSITE" id="PS50853">
    <property type="entry name" value="FN3"/>
    <property type="match status" value="1"/>
</dbReference>
<organism evidence="5 6">
    <name type="scientific">Sakesphorus luctuosus</name>
    <dbReference type="NCBI Taxonomy" id="419690"/>
    <lineage>
        <taxon>Eukaryota</taxon>
        <taxon>Metazoa</taxon>
        <taxon>Chordata</taxon>
        <taxon>Craniata</taxon>
        <taxon>Vertebrata</taxon>
        <taxon>Euteleostomi</taxon>
        <taxon>Archelosauria</taxon>
        <taxon>Archosauria</taxon>
        <taxon>Dinosauria</taxon>
        <taxon>Saurischia</taxon>
        <taxon>Theropoda</taxon>
        <taxon>Coelurosauria</taxon>
        <taxon>Aves</taxon>
        <taxon>Neognathae</taxon>
        <taxon>Neoaves</taxon>
        <taxon>Telluraves</taxon>
        <taxon>Australaves</taxon>
        <taxon>Passeriformes</taxon>
        <taxon>Thamnophilidae</taxon>
        <taxon>Sakesphorus</taxon>
    </lineage>
</organism>
<evidence type="ECO:0000256" key="3">
    <source>
        <dbReference type="SAM" id="MobiDB-lite"/>
    </source>
</evidence>
<gene>
    <name evidence="5" type="primary">Cntn2_1</name>
    <name evidence="5" type="ORF">SAKLUC_R15252</name>
</gene>
<dbReference type="InterPro" id="IPR003961">
    <property type="entry name" value="FN3_dom"/>
</dbReference>
<evidence type="ECO:0000313" key="6">
    <source>
        <dbReference type="Proteomes" id="UP000558958"/>
    </source>
</evidence>
<reference evidence="5 6" key="1">
    <citation type="submission" date="2019-09" db="EMBL/GenBank/DDBJ databases">
        <title>Bird 10,000 Genomes (B10K) Project - Family phase.</title>
        <authorList>
            <person name="Zhang G."/>
        </authorList>
    </citation>
    <scope>NUCLEOTIDE SEQUENCE [LARGE SCALE GENOMIC DNA]</scope>
    <source>
        <strain evidence="5">B10K-DU-001-06</strain>
        <tissue evidence="5">Muscle</tissue>
    </source>
</reference>
<dbReference type="PANTHER" id="PTHR44170:SF54">
    <property type="entry name" value="FI24025P1"/>
    <property type="match status" value="1"/>
</dbReference>
<dbReference type="PANTHER" id="PTHR44170">
    <property type="entry name" value="PROTEIN SIDEKICK"/>
    <property type="match status" value="1"/>
</dbReference>
<protein>
    <submittedName>
        <fullName evidence="5">CNTN2 protein</fullName>
    </submittedName>
</protein>
<dbReference type="AlphaFoldDB" id="A0A7K8YI92"/>
<dbReference type="InterPro" id="IPR013783">
    <property type="entry name" value="Ig-like_fold"/>
</dbReference>
<dbReference type="FunFam" id="2.60.40.10:FF:000028">
    <property type="entry name" value="Neuronal cell adhesion molecule"/>
    <property type="match status" value="1"/>
</dbReference>
<dbReference type="EMBL" id="VWZD01003529">
    <property type="protein sequence ID" value="NXG02459.1"/>
    <property type="molecule type" value="Genomic_DNA"/>
</dbReference>
<keyword evidence="1" id="KW-0677">Repeat</keyword>